<dbReference type="InterPro" id="IPR058940">
    <property type="entry name" value="mS26_fungi"/>
</dbReference>
<dbReference type="STRING" id="1076935.U4LV96"/>
<dbReference type="Pfam" id="PF26163">
    <property type="entry name" value="mS26"/>
    <property type="match status" value="1"/>
</dbReference>
<accession>U4LV96</accession>
<gene>
    <name evidence="3" type="ORF">PCON_03599</name>
</gene>
<dbReference type="EMBL" id="HF936526">
    <property type="protein sequence ID" value="CCX34387.1"/>
    <property type="molecule type" value="Genomic_DNA"/>
</dbReference>
<evidence type="ECO:0000313" key="4">
    <source>
        <dbReference type="Proteomes" id="UP000018144"/>
    </source>
</evidence>
<evidence type="ECO:0000256" key="1">
    <source>
        <dbReference type="SAM" id="Coils"/>
    </source>
</evidence>
<evidence type="ECO:0000313" key="3">
    <source>
        <dbReference type="EMBL" id="CCX34387.1"/>
    </source>
</evidence>
<dbReference type="OrthoDB" id="5223508at2759"/>
<sequence>MLHRAPTVRRTFSTTARRLVGPESPAYIEVPTVKLPNPVPKRTPKGQLPAPKTVFLPSQPDKGSDEWLAAATPKRTRTRVPSENPEIHAFQKWHLAMANKRRQNLREGLQELKKRKETTETKRKEVFKKRTEERNHALEKAEREDVRLTLPSVLSAMRIEEKVLPDPRREERLVEMAGRVKAKEEKKVVDRQQLIHELYINSSKFILTEMELDAAIMAEFKESTPDYLGRIQPPSMKDMLSQNERSGFAKPEDIGSVVLDVGGALTGGRMPADRNYINLNTLYNA</sequence>
<keyword evidence="1" id="KW-0175">Coiled coil</keyword>
<evidence type="ECO:0000256" key="2">
    <source>
        <dbReference type="SAM" id="MobiDB-lite"/>
    </source>
</evidence>
<dbReference type="OMA" id="WNLGPPP"/>
<proteinExistence type="predicted"/>
<reference evidence="3 4" key="1">
    <citation type="journal article" date="2013" name="PLoS Genet.">
        <title>The genome and development-dependent transcriptomes of Pyronema confluens: a window into fungal evolution.</title>
        <authorList>
            <person name="Traeger S."/>
            <person name="Altegoer F."/>
            <person name="Freitag M."/>
            <person name="Gabaldon T."/>
            <person name="Kempken F."/>
            <person name="Kumar A."/>
            <person name="Marcet-Houben M."/>
            <person name="Poggeler S."/>
            <person name="Stajich J.E."/>
            <person name="Nowrousian M."/>
        </authorList>
    </citation>
    <scope>NUCLEOTIDE SEQUENCE [LARGE SCALE GENOMIC DNA]</scope>
    <source>
        <strain evidence="4">CBS 100304</strain>
        <tissue evidence="3">Vegetative mycelium</tissue>
    </source>
</reference>
<dbReference type="AlphaFoldDB" id="U4LV96"/>
<name>U4LV96_PYROM</name>
<protein>
    <submittedName>
        <fullName evidence="3">Uncharacterized protein</fullName>
    </submittedName>
</protein>
<organism evidence="3 4">
    <name type="scientific">Pyronema omphalodes (strain CBS 100304)</name>
    <name type="common">Pyronema confluens</name>
    <dbReference type="NCBI Taxonomy" id="1076935"/>
    <lineage>
        <taxon>Eukaryota</taxon>
        <taxon>Fungi</taxon>
        <taxon>Dikarya</taxon>
        <taxon>Ascomycota</taxon>
        <taxon>Pezizomycotina</taxon>
        <taxon>Pezizomycetes</taxon>
        <taxon>Pezizales</taxon>
        <taxon>Pyronemataceae</taxon>
        <taxon>Pyronema</taxon>
    </lineage>
</organism>
<dbReference type="Proteomes" id="UP000018144">
    <property type="component" value="Unassembled WGS sequence"/>
</dbReference>
<dbReference type="eggNOG" id="ENOG502S3Z9">
    <property type="taxonomic scope" value="Eukaryota"/>
</dbReference>
<feature type="region of interest" description="Disordered" evidence="2">
    <location>
        <begin position="38"/>
        <end position="65"/>
    </location>
</feature>
<dbReference type="CDD" id="cd23703">
    <property type="entry name" value="mS26_PET12"/>
    <property type="match status" value="1"/>
</dbReference>
<keyword evidence="4" id="KW-1185">Reference proteome</keyword>
<feature type="coiled-coil region" evidence="1">
    <location>
        <begin position="95"/>
        <end position="129"/>
    </location>
</feature>